<dbReference type="GO" id="GO:0031047">
    <property type="term" value="P:regulatory ncRNA-mediated gene silencing"/>
    <property type="evidence" value="ECO:0007669"/>
    <property type="project" value="UniProtKB-ARBA"/>
</dbReference>
<dbReference type="Gene3D" id="1.10.1520.10">
    <property type="entry name" value="Ribonuclease III domain"/>
    <property type="match status" value="2"/>
</dbReference>
<feature type="region of interest" description="Disordered" evidence="4">
    <location>
        <begin position="158"/>
        <end position="188"/>
    </location>
</feature>
<evidence type="ECO:0000256" key="3">
    <source>
        <dbReference type="ARBA" id="ARBA00022840"/>
    </source>
</evidence>
<dbReference type="PROSITE" id="PS51192">
    <property type="entry name" value="HELICASE_ATP_BIND_1"/>
    <property type="match status" value="1"/>
</dbReference>
<feature type="domain" description="Helicase ATP-binding" evidence="6">
    <location>
        <begin position="286"/>
        <end position="486"/>
    </location>
</feature>
<feature type="region of interest" description="Disordered" evidence="4">
    <location>
        <begin position="1"/>
        <end position="83"/>
    </location>
</feature>
<feature type="domain" description="Helicase C-terminal" evidence="7">
    <location>
        <begin position="618"/>
        <end position="796"/>
    </location>
</feature>
<dbReference type="SUPFAM" id="SSF52540">
    <property type="entry name" value="P-loop containing nucleoside triphosphate hydrolases"/>
    <property type="match status" value="1"/>
</dbReference>
<dbReference type="PROSITE" id="PS00517">
    <property type="entry name" value="RNASE_3_1"/>
    <property type="match status" value="1"/>
</dbReference>
<dbReference type="PROSITE" id="PS51194">
    <property type="entry name" value="HELICASE_CTER"/>
    <property type="match status" value="1"/>
</dbReference>
<dbReference type="InterPro" id="IPR011545">
    <property type="entry name" value="DEAD/DEAH_box_helicase_dom"/>
</dbReference>
<dbReference type="GO" id="GO:0003676">
    <property type="term" value="F:nucleic acid binding"/>
    <property type="evidence" value="ECO:0007669"/>
    <property type="project" value="InterPro"/>
</dbReference>
<gene>
    <name evidence="8" type="ORF">THAOC_15968</name>
</gene>
<dbReference type="Pfam" id="PF00271">
    <property type="entry name" value="Helicase_C"/>
    <property type="match status" value="1"/>
</dbReference>
<keyword evidence="3" id="KW-0067">ATP-binding</keyword>
<dbReference type="OMA" id="HFCAVIP"/>
<comment type="caution">
    <text evidence="8">The sequence shown here is derived from an EMBL/GenBank/DDBJ whole genome shotgun (WGS) entry which is preliminary data.</text>
</comment>
<dbReference type="Pfam" id="PF00636">
    <property type="entry name" value="Ribonuclease_3"/>
    <property type="match status" value="2"/>
</dbReference>
<dbReference type="Gene3D" id="3.40.50.300">
    <property type="entry name" value="P-loop containing nucleotide triphosphate hydrolases"/>
    <property type="match status" value="2"/>
</dbReference>
<sequence>MGVRWGVENDEGVDHDVGGGRGPEFEFPTAAPRPDELTLSLPRKPRTDFGAETGHVADTHTSPEQVPISISPSEQRHGGGNGDQVEGRFGALTHPNTQQLRDRHGFVALGCNRIPAVLRSAGRPPGPRFCWAAMVAMRYRRCAKQAAAAAAEQAVQPAATPTPCHGPASCASVQDRRRPAGSAPPVPVHQCSVQCPRGLGCGEDRPTSTGDVPFVFRLPFTVDQQDSAIKQRAAHIQRDLEYIRQHGYEEFEALQLQCYSNDNDLQVHENLGDKFEGSLRNYQVHLLEKCKRSNVIVHLATGMGKTMISIMLIRDYLSKRQAASDTAPASTIETTLASGQEGLVSRVYSKRQILFLVPSIALCVQHSDTLRANLNCTVATACHTSSHTARSRDEISRSDVIVATHGTAKDLLQHYPDVLALSNLDLMVIDEAHYAGTKDHNYATIMKLFYHTLPVGLRPHVLGLTASPLINAKVSDTAERLQVKLGELERTLDSKLHGFPEELADCRKDTKESIVYFDSLLDSFSTKLPEPDMTFLHKSRRKELRQLQALCDDVGLQVTSTYIIALLREIGRNEYDHETIEQFNDLKVYLSQVVIHLNRQVDEGDCGDFSGHTEKMSTLVGLLVDLLKHDDPVGVVFVERRITAIALSHYFNQNKPLDHLGVDIRSDSLVRNASKIFKYLSNSSSHDQQVVDQDFLHQTKRIRSVINKLRTRETNVLIATSVVEEGVDVEACSFIISFDRMKTIKSYIQMKGRARQKQASFYTLVDKCESQILDLPDAQKTEKRIHDFVASSQTAINLSQPLRDPANAYFDSPYSTEEEAAMHRGKYSTRISFADLQSAKSLLNRYSMSVPIDPSSRSSKEAMTLHMPCYQERENSLSLPSHLPPEFRIVSLPRELRGQNAKRKMNLLALASIVRLHKLGLLNDRLLPLSMEDMMSWLLKKTLGTIHRVTRTSSSVTYSYPLTAHLYILNQSGSGFEAERQDLLSRGARLNQFALVSLAELPEIKAQSSRHRDMGVIDFTIIRRGEVSISAQQWNEITSFYCTLFNSRWRRQKKKKKRSFQYDPRLDRCGSASPIPPYAVCLVDTLDQIDYTSMKCAVCQHAVSKGEMGSQSFPRMWSPNYNPSVSYIVYGPSGNLCRDGFPNTEYTSFLHYFSEKYGVTTLCPTSKLFVAKRVWDMPHSHSVLGPGAAEEDVAHAANLELPAEVCQESPMADPSIVLQSTLLPQFLYLVERRLTAEAFIRHCQENYEVLGECLSRAGPDSVMEVLTTKTCRMPQDYERLEWLGDAVLKLVQTDSLLQYSDTSYLHEGYLHMLRSVMGSNERLERVAEECGFNHFILSCPLNREEWRPSRLQLRKHDDSSTKALPPTPSGKVCADVVEAILGLIFVQFGFAKSVEVSLEIGLTFVNADKLSRRDFWSALEDDGELLAFATNFTGQPISDPRLLHEAVTHPSCVSKPCRSYQTLEWAGDAAVCLAARNWLFHKKEKLSVPTLVVLESTLTSNQSLAYIGHLNGVQRIIDHRMSELPGRFESYKFQLRRGLWATDPPKVIPDVVESLIGAVHVDQGVEAGQEAAAYVLRPLLDSVSKLLNNDLQDWVGVIHPKQHLYELAADFVNIKVIKEDKCNSMYLKDAVNLCGRKDGNGYVAIVGCKSIIIGAAIESSKAGAVNVACALVVEMLKAKPSLVSQLRGMMLS</sequence>
<dbReference type="EMBL" id="AGNL01018284">
    <property type="protein sequence ID" value="EJK63376.1"/>
    <property type="molecule type" value="Genomic_DNA"/>
</dbReference>
<feature type="domain" description="RNase III" evidence="5">
    <location>
        <begin position="1227"/>
        <end position="1389"/>
    </location>
</feature>
<evidence type="ECO:0000256" key="2">
    <source>
        <dbReference type="ARBA" id="ARBA00022801"/>
    </source>
</evidence>
<dbReference type="Gene3D" id="3.30.160.380">
    <property type="entry name" value="Dicer dimerisation domain"/>
    <property type="match status" value="1"/>
</dbReference>
<dbReference type="eggNOG" id="KOG0701">
    <property type="taxonomic scope" value="Eukaryota"/>
</dbReference>
<dbReference type="InterPro" id="IPR027417">
    <property type="entry name" value="P-loop_NTPase"/>
</dbReference>
<dbReference type="InterPro" id="IPR001650">
    <property type="entry name" value="Helicase_C-like"/>
</dbReference>
<dbReference type="CDD" id="cd00593">
    <property type="entry name" value="RIBOc"/>
    <property type="match status" value="2"/>
</dbReference>
<dbReference type="Pfam" id="PF00270">
    <property type="entry name" value="DEAD"/>
    <property type="match status" value="1"/>
</dbReference>
<dbReference type="PANTHER" id="PTHR14950:SF37">
    <property type="entry name" value="ENDORIBONUCLEASE DICER"/>
    <property type="match status" value="1"/>
</dbReference>
<dbReference type="PANTHER" id="PTHR14950">
    <property type="entry name" value="DICER-RELATED"/>
    <property type="match status" value="1"/>
</dbReference>
<feature type="domain" description="RNase III" evidence="5">
    <location>
        <begin position="1434"/>
        <end position="1564"/>
    </location>
</feature>
<dbReference type="InterPro" id="IPR038248">
    <property type="entry name" value="Dicer_dimer_sf"/>
</dbReference>
<proteinExistence type="predicted"/>
<evidence type="ECO:0000256" key="4">
    <source>
        <dbReference type="SAM" id="MobiDB-lite"/>
    </source>
</evidence>
<dbReference type="GO" id="GO:0005524">
    <property type="term" value="F:ATP binding"/>
    <property type="evidence" value="ECO:0007669"/>
    <property type="project" value="UniProtKB-KW"/>
</dbReference>
<dbReference type="PROSITE" id="PS50142">
    <property type="entry name" value="RNASE_3_2"/>
    <property type="match status" value="2"/>
</dbReference>
<keyword evidence="2" id="KW-0378">Hydrolase</keyword>
<dbReference type="OrthoDB" id="67027at2759"/>
<dbReference type="SMART" id="SM00535">
    <property type="entry name" value="RIBOc"/>
    <property type="match status" value="2"/>
</dbReference>
<organism evidence="8 9">
    <name type="scientific">Thalassiosira oceanica</name>
    <name type="common">Marine diatom</name>
    <dbReference type="NCBI Taxonomy" id="159749"/>
    <lineage>
        <taxon>Eukaryota</taxon>
        <taxon>Sar</taxon>
        <taxon>Stramenopiles</taxon>
        <taxon>Ochrophyta</taxon>
        <taxon>Bacillariophyta</taxon>
        <taxon>Coscinodiscophyceae</taxon>
        <taxon>Thalassiosirophycidae</taxon>
        <taxon>Thalassiosirales</taxon>
        <taxon>Thalassiosiraceae</taxon>
        <taxon>Thalassiosira</taxon>
    </lineage>
</organism>
<evidence type="ECO:0000259" key="6">
    <source>
        <dbReference type="PROSITE" id="PS51192"/>
    </source>
</evidence>
<reference evidence="8 9" key="1">
    <citation type="journal article" date="2012" name="Genome Biol.">
        <title>Genome and low-iron response of an oceanic diatom adapted to chronic iron limitation.</title>
        <authorList>
            <person name="Lommer M."/>
            <person name="Specht M."/>
            <person name="Roy A.S."/>
            <person name="Kraemer L."/>
            <person name="Andreson R."/>
            <person name="Gutowska M.A."/>
            <person name="Wolf J."/>
            <person name="Bergner S.V."/>
            <person name="Schilhabel M.B."/>
            <person name="Klostermeier U.C."/>
            <person name="Beiko R.G."/>
            <person name="Rosenstiel P."/>
            <person name="Hippler M."/>
            <person name="Laroche J."/>
        </authorList>
    </citation>
    <scope>NUCLEOTIDE SEQUENCE [LARGE SCALE GENOMIC DNA]</scope>
    <source>
        <strain evidence="8 9">CCMP1005</strain>
    </source>
</reference>
<dbReference type="SUPFAM" id="SSF69065">
    <property type="entry name" value="RNase III domain-like"/>
    <property type="match status" value="2"/>
</dbReference>
<evidence type="ECO:0000259" key="5">
    <source>
        <dbReference type="PROSITE" id="PS50142"/>
    </source>
</evidence>
<dbReference type="InterPro" id="IPR014001">
    <property type="entry name" value="Helicase_ATP-bd"/>
</dbReference>
<dbReference type="GO" id="GO:0004525">
    <property type="term" value="F:ribonuclease III activity"/>
    <property type="evidence" value="ECO:0007669"/>
    <property type="project" value="InterPro"/>
</dbReference>
<dbReference type="InterPro" id="IPR036389">
    <property type="entry name" value="RNase_III_sf"/>
</dbReference>
<feature type="compositionally biased region" description="Polar residues" evidence="4">
    <location>
        <begin position="59"/>
        <end position="73"/>
    </location>
</feature>
<accession>K0SQP6</accession>
<dbReference type="InterPro" id="IPR000999">
    <property type="entry name" value="RNase_III_dom"/>
</dbReference>
<dbReference type="SMART" id="SM00487">
    <property type="entry name" value="DEXDc"/>
    <property type="match status" value="1"/>
</dbReference>
<name>K0SQP6_THAOC</name>
<evidence type="ECO:0000256" key="1">
    <source>
        <dbReference type="ARBA" id="ARBA00022741"/>
    </source>
</evidence>
<evidence type="ECO:0008006" key="10">
    <source>
        <dbReference type="Google" id="ProtNLM"/>
    </source>
</evidence>
<dbReference type="SMART" id="SM00490">
    <property type="entry name" value="HELICc"/>
    <property type="match status" value="1"/>
</dbReference>
<evidence type="ECO:0000259" key="7">
    <source>
        <dbReference type="PROSITE" id="PS51194"/>
    </source>
</evidence>
<dbReference type="GO" id="GO:0006396">
    <property type="term" value="P:RNA processing"/>
    <property type="evidence" value="ECO:0007669"/>
    <property type="project" value="InterPro"/>
</dbReference>
<evidence type="ECO:0000313" key="9">
    <source>
        <dbReference type="Proteomes" id="UP000266841"/>
    </source>
</evidence>
<keyword evidence="1" id="KW-0547">Nucleotide-binding</keyword>
<keyword evidence="9" id="KW-1185">Reference proteome</keyword>
<protein>
    <recommendedName>
        <fullName evidence="10">Dicer-like protein 1</fullName>
    </recommendedName>
</protein>
<dbReference type="Proteomes" id="UP000266841">
    <property type="component" value="Unassembled WGS sequence"/>
</dbReference>
<evidence type="ECO:0000313" key="8">
    <source>
        <dbReference type="EMBL" id="EJK63376.1"/>
    </source>
</evidence>